<evidence type="ECO:0000313" key="2">
    <source>
        <dbReference type="EMBL" id="CAG5133402.1"/>
    </source>
</evidence>
<dbReference type="GO" id="GO:0043041">
    <property type="term" value="P:amino acid activation for nonribosomal peptide biosynthetic process"/>
    <property type="evidence" value="ECO:0007669"/>
    <property type="project" value="TreeGrafter"/>
</dbReference>
<name>A0A8S3ZZ85_9EUPU</name>
<dbReference type="AlphaFoldDB" id="A0A8S3ZZ85"/>
<dbReference type="Pfam" id="PF00501">
    <property type="entry name" value="AMP-binding"/>
    <property type="match status" value="1"/>
</dbReference>
<accession>A0A8S3ZZ85</accession>
<dbReference type="PANTHER" id="PTHR44394">
    <property type="entry name" value="BETA-ALANINE-ACTIVATING ENZYME"/>
    <property type="match status" value="1"/>
</dbReference>
<dbReference type="EMBL" id="CAJHNH020006190">
    <property type="protein sequence ID" value="CAG5133402.1"/>
    <property type="molecule type" value="Genomic_DNA"/>
</dbReference>
<reference evidence="2" key="1">
    <citation type="submission" date="2021-04" db="EMBL/GenBank/DDBJ databases">
        <authorList>
            <consortium name="Molecular Ecology Group"/>
        </authorList>
    </citation>
    <scope>NUCLEOTIDE SEQUENCE</scope>
</reference>
<comment type="caution">
    <text evidence="2">The sequence shown here is derived from an EMBL/GenBank/DDBJ whole genome shotgun (WGS) entry which is preliminary data.</text>
</comment>
<keyword evidence="3" id="KW-1185">Reference proteome</keyword>
<feature type="domain" description="AMP-dependent synthetase/ligase" evidence="1">
    <location>
        <begin position="8"/>
        <end position="189"/>
    </location>
</feature>
<gene>
    <name evidence="2" type="ORF">CUNI_LOCUS18960</name>
</gene>
<dbReference type="InterPro" id="IPR042099">
    <property type="entry name" value="ANL_N_sf"/>
</dbReference>
<evidence type="ECO:0000259" key="1">
    <source>
        <dbReference type="Pfam" id="PF00501"/>
    </source>
</evidence>
<dbReference type="PANTHER" id="PTHR44394:SF1">
    <property type="entry name" value="BETA-ALANINE-ACTIVATING ENZYME"/>
    <property type="match status" value="1"/>
</dbReference>
<sequence>MLHDLVAECATRHPDEVCLIFDSGHSEAGSQERITYSQLWQQAMELRSAFESLSISKQIVGVYLVDGINVPAVLLGLLSSSCAFHPFNIEGLNYTCKALRQARASWILAHSQLSKQLKPLLTQLEGIEVPSDNLSKHGLQLYKIVPSSVSSVSTGQQFNLAYSITTSGTTSTPKVVLVPHACIVPNIIDLRQPQL</sequence>
<protein>
    <recommendedName>
        <fullName evidence="1">AMP-dependent synthetase/ligase domain-containing protein</fullName>
    </recommendedName>
</protein>
<proteinExistence type="predicted"/>
<dbReference type="SUPFAM" id="SSF56801">
    <property type="entry name" value="Acetyl-CoA synthetase-like"/>
    <property type="match status" value="1"/>
</dbReference>
<dbReference type="Proteomes" id="UP000678393">
    <property type="component" value="Unassembled WGS sequence"/>
</dbReference>
<dbReference type="Gene3D" id="3.40.50.12780">
    <property type="entry name" value="N-terminal domain of ligase-like"/>
    <property type="match status" value="1"/>
</dbReference>
<dbReference type="InterPro" id="IPR052091">
    <property type="entry name" value="Beta-ala_Activ/Resist"/>
</dbReference>
<dbReference type="InterPro" id="IPR000873">
    <property type="entry name" value="AMP-dep_synth/lig_dom"/>
</dbReference>
<evidence type="ECO:0000313" key="3">
    <source>
        <dbReference type="Proteomes" id="UP000678393"/>
    </source>
</evidence>
<organism evidence="2 3">
    <name type="scientific">Candidula unifasciata</name>
    <dbReference type="NCBI Taxonomy" id="100452"/>
    <lineage>
        <taxon>Eukaryota</taxon>
        <taxon>Metazoa</taxon>
        <taxon>Spiralia</taxon>
        <taxon>Lophotrochozoa</taxon>
        <taxon>Mollusca</taxon>
        <taxon>Gastropoda</taxon>
        <taxon>Heterobranchia</taxon>
        <taxon>Euthyneura</taxon>
        <taxon>Panpulmonata</taxon>
        <taxon>Eupulmonata</taxon>
        <taxon>Stylommatophora</taxon>
        <taxon>Helicina</taxon>
        <taxon>Helicoidea</taxon>
        <taxon>Geomitridae</taxon>
        <taxon>Candidula</taxon>
    </lineage>
</organism>
<dbReference type="OrthoDB" id="408177at2759"/>